<proteinExistence type="predicted"/>
<dbReference type="Proteomes" id="UP000001470">
    <property type="component" value="Segment"/>
</dbReference>
<keyword evidence="2" id="KW-1185">Reference proteome</keyword>
<accession>Q5ILC5</accession>
<organism evidence="1 2">
    <name type="scientific">Bacillus phage GIL16c</name>
    <dbReference type="NCBI Taxonomy" id="307240"/>
    <lineage>
        <taxon>Viruses</taxon>
        <taxon>Varidnaviria</taxon>
        <taxon>Bamfordvirae</taxon>
        <taxon>Preplasmiviricota</taxon>
        <taxon>Prepoliviricotina</taxon>
        <taxon>Tectiliviricetes</taxon>
        <taxon>Kalamavirales</taxon>
        <taxon>Tectiviridae</taxon>
        <taxon>Betatectivirus</taxon>
        <taxon>Betatectivirus GIL16</taxon>
    </lineage>
</organism>
<reference evidence="1 2" key="1">
    <citation type="journal article" date="2005" name="J. Bacteriol.">
        <title>GIL16, a new gram-positive tectiviral phage related to the Bacillus thuringiensis GIL01 and the Bacillus cereus pBClin15 elements.</title>
        <authorList>
            <person name="Verheust C."/>
            <person name="Fornelos N."/>
            <person name="Mahillon J."/>
        </authorList>
    </citation>
    <scope>NUCLEOTIDE SEQUENCE</scope>
</reference>
<dbReference type="RefSeq" id="YP_224105.1">
    <property type="nucleotide sequence ID" value="NC_006945.1"/>
</dbReference>
<dbReference type="GeneID" id="4525347"/>
<protein>
    <submittedName>
        <fullName evidence="1">Uncharacterized protein</fullName>
    </submittedName>
</protein>
<evidence type="ECO:0000313" key="1">
    <source>
        <dbReference type="EMBL" id="AAW33571.1"/>
    </source>
</evidence>
<sequence>MRDKLLDFIIELSQSSKQVVCHRQVNASNKRRLQGTRKENRKCGKGLAKLLVFFICPK</sequence>
<name>Q5ILC5_9VIRU</name>
<evidence type="ECO:0000313" key="2">
    <source>
        <dbReference type="Proteomes" id="UP000001470"/>
    </source>
</evidence>
<dbReference type="KEGG" id="vg:4525347"/>
<dbReference type="EMBL" id="AY701338">
    <property type="protein sequence ID" value="AAW33571.1"/>
    <property type="molecule type" value="Genomic_DNA"/>
</dbReference>